<feature type="transmembrane region" description="Helical" evidence="1">
    <location>
        <begin position="36"/>
        <end position="56"/>
    </location>
</feature>
<gene>
    <name evidence="2" type="ORF">SAMN06273572_101547</name>
</gene>
<name>A0A2C9CQP2_9RHOB</name>
<evidence type="ECO:0000256" key="1">
    <source>
        <dbReference type="SAM" id="Phobius"/>
    </source>
</evidence>
<protein>
    <submittedName>
        <fullName evidence="2">Uncharacterized protein</fullName>
    </submittedName>
</protein>
<accession>A0A2C9CQP2</accession>
<dbReference type="EMBL" id="OCTN01000001">
    <property type="protein sequence ID" value="SOH92699.1"/>
    <property type="molecule type" value="Genomic_DNA"/>
</dbReference>
<feature type="transmembrane region" description="Helical" evidence="1">
    <location>
        <begin position="12"/>
        <end position="30"/>
    </location>
</feature>
<dbReference type="RefSeq" id="WP_097928265.1">
    <property type="nucleotide sequence ID" value="NZ_OCTN01000001.1"/>
</dbReference>
<dbReference type="Proteomes" id="UP000220034">
    <property type="component" value="Unassembled WGS sequence"/>
</dbReference>
<reference evidence="3" key="1">
    <citation type="submission" date="2017-09" db="EMBL/GenBank/DDBJ databases">
        <authorList>
            <person name="Varghese N."/>
            <person name="Submissions S."/>
        </authorList>
    </citation>
    <scope>NUCLEOTIDE SEQUENCE [LARGE SCALE GENOMIC DNA]</scope>
    <source>
        <strain evidence="3">C7</strain>
    </source>
</reference>
<organism evidence="2 3">
    <name type="scientific">Pontivivens marinum</name>
    <dbReference type="NCBI Taxonomy" id="1690039"/>
    <lineage>
        <taxon>Bacteria</taxon>
        <taxon>Pseudomonadati</taxon>
        <taxon>Pseudomonadota</taxon>
        <taxon>Alphaproteobacteria</taxon>
        <taxon>Rhodobacterales</taxon>
        <taxon>Paracoccaceae</taxon>
        <taxon>Pontivivens</taxon>
    </lineage>
</organism>
<evidence type="ECO:0000313" key="2">
    <source>
        <dbReference type="EMBL" id="SOH92699.1"/>
    </source>
</evidence>
<keyword evidence="1" id="KW-0472">Membrane</keyword>
<sequence>MIRPEIVEWTRRNAEALGMITLVLLGLWIATRGGPVLAVMGGVVILIGLALLRSALLRLRFTRRKGDPGVVLVDELRVGYFGPDTGGFFEMGQVRAIELVSYPTGAHWTLRGEGEPLKIPTAAEGAAQLFDVFATLPGFPMKRAMDLVEGGGGSVTHRLWVAKDEDSRPMRALH</sequence>
<keyword evidence="1" id="KW-0812">Transmembrane</keyword>
<keyword evidence="3" id="KW-1185">Reference proteome</keyword>
<keyword evidence="1" id="KW-1133">Transmembrane helix</keyword>
<evidence type="ECO:0000313" key="3">
    <source>
        <dbReference type="Proteomes" id="UP000220034"/>
    </source>
</evidence>
<dbReference type="OrthoDB" id="7851333at2"/>
<dbReference type="AlphaFoldDB" id="A0A2C9CQP2"/>
<proteinExistence type="predicted"/>